<dbReference type="PANTHER" id="PTHR15892:SF2">
    <property type="entry name" value="LARGE RIBOSOMAL SUBUNIT PROTEIN UL30M"/>
    <property type="match status" value="1"/>
</dbReference>
<evidence type="ECO:0000256" key="4">
    <source>
        <dbReference type="ARBA" id="ARBA00022980"/>
    </source>
</evidence>
<dbReference type="EMBL" id="OV121133">
    <property type="protein sequence ID" value="CAH0550761.1"/>
    <property type="molecule type" value="Genomic_DNA"/>
</dbReference>
<dbReference type="GO" id="GO:0005743">
    <property type="term" value="C:mitochondrial inner membrane"/>
    <property type="evidence" value="ECO:0007669"/>
    <property type="project" value="UniProtKB-ARBA"/>
</dbReference>
<protein>
    <recommendedName>
        <fullName evidence="7">Large ribosomal subunit protein uL30m</fullName>
    </recommendedName>
    <alternativeName>
        <fullName evidence="8">39S ribosomal protein L30, mitochondrial</fullName>
    </alternativeName>
</protein>
<evidence type="ECO:0000313" key="11">
    <source>
        <dbReference type="Proteomes" id="UP001154078"/>
    </source>
</evidence>
<evidence type="ECO:0000256" key="2">
    <source>
        <dbReference type="ARBA" id="ARBA00007594"/>
    </source>
</evidence>
<dbReference type="Proteomes" id="UP001154078">
    <property type="component" value="Chromosome 2"/>
</dbReference>
<dbReference type="GO" id="GO:0015934">
    <property type="term" value="C:large ribosomal subunit"/>
    <property type="evidence" value="ECO:0007669"/>
    <property type="project" value="InterPro"/>
</dbReference>
<dbReference type="GO" id="GO:0006412">
    <property type="term" value="P:translation"/>
    <property type="evidence" value="ECO:0007669"/>
    <property type="project" value="InterPro"/>
</dbReference>
<dbReference type="Pfam" id="PF00327">
    <property type="entry name" value="Ribosomal_L30"/>
    <property type="match status" value="1"/>
</dbReference>
<keyword evidence="5" id="KW-0496">Mitochondrion</keyword>
<organism evidence="10 11">
    <name type="scientific">Brassicogethes aeneus</name>
    <name type="common">Rape pollen beetle</name>
    <name type="synonym">Meligethes aeneus</name>
    <dbReference type="NCBI Taxonomy" id="1431903"/>
    <lineage>
        <taxon>Eukaryota</taxon>
        <taxon>Metazoa</taxon>
        <taxon>Ecdysozoa</taxon>
        <taxon>Arthropoda</taxon>
        <taxon>Hexapoda</taxon>
        <taxon>Insecta</taxon>
        <taxon>Pterygota</taxon>
        <taxon>Neoptera</taxon>
        <taxon>Endopterygota</taxon>
        <taxon>Coleoptera</taxon>
        <taxon>Polyphaga</taxon>
        <taxon>Cucujiformia</taxon>
        <taxon>Nitidulidae</taxon>
        <taxon>Meligethinae</taxon>
        <taxon>Brassicogethes</taxon>
    </lineage>
</organism>
<keyword evidence="6" id="KW-0687">Ribonucleoprotein</keyword>
<gene>
    <name evidence="10" type="ORF">MELIAE_LOCUS3503</name>
</gene>
<dbReference type="AlphaFoldDB" id="A0A9P0AYJ5"/>
<dbReference type="InterPro" id="IPR036919">
    <property type="entry name" value="Ribo_uL30_ferredoxin-like_sf"/>
</dbReference>
<accession>A0A9P0AYJ5</accession>
<evidence type="ECO:0000259" key="9">
    <source>
        <dbReference type="Pfam" id="PF00327"/>
    </source>
</evidence>
<dbReference type="GO" id="GO:0003735">
    <property type="term" value="F:structural constituent of ribosome"/>
    <property type="evidence" value="ECO:0007669"/>
    <property type="project" value="InterPro"/>
</dbReference>
<dbReference type="FunFam" id="3.30.1390.20:FF:000005">
    <property type="entry name" value="39S ribosomal protein L30, mitochondrial"/>
    <property type="match status" value="1"/>
</dbReference>
<dbReference type="InterPro" id="IPR005996">
    <property type="entry name" value="Ribosomal_uL30_bac-type"/>
</dbReference>
<dbReference type="OrthoDB" id="9973389at2759"/>
<evidence type="ECO:0000313" key="10">
    <source>
        <dbReference type="EMBL" id="CAH0550761.1"/>
    </source>
</evidence>
<comment type="subcellular location">
    <subcellularLocation>
        <location evidence="1">Mitochondrion</location>
    </subcellularLocation>
</comment>
<keyword evidence="3" id="KW-0809">Transit peptide</keyword>
<sequence length="177" mass="21225">MSGLLKIFSPSVLFKRNLGKRYYKWHDEGIQYPCFKYYPRHPEFKDPPYEPTKLFRVERIKPLKGLPYWEKNILKEFKLDGKKNSYNVIKNIPENNGRLWKIKHLIKITPITFPNGFPTDTNGTYLKENGELEVVQKLQFQEEKLKITDQFINDKKKLDGDTLRRNSRLKWLTGWEC</sequence>
<evidence type="ECO:0000256" key="3">
    <source>
        <dbReference type="ARBA" id="ARBA00022946"/>
    </source>
</evidence>
<evidence type="ECO:0000256" key="6">
    <source>
        <dbReference type="ARBA" id="ARBA00023274"/>
    </source>
</evidence>
<evidence type="ECO:0000256" key="8">
    <source>
        <dbReference type="ARBA" id="ARBA00035356"/>
    </source>
</evidence>
<evidence type="ECO:0000256" key="5">
    <source>
        <dbReference type="ARBA" id="ARBA00023128"/>
    </source>
</evidence>
<dbReference type="InterPro" id="IPR016082">
    <property type="entry name" value="Ribosomal_uL30_ferredoxin-like"/>
</dbReference>
<evidence type="ECO:0000256" key="1">
    <source>
        <dbReference type="ARBA" id="ARBA00004173"/>
    </source>
</evidence>
<dbReference type="SUPFAM" id="SSF55129">
    <property type="entry name" value="Ribosomal protein L30p/L7e"/>
    <property type="match status" value="1"/>
</dbReference>
<dbReference type="PANTHER" id="PTHR15892">
    <property type="entry name" value="MITOCHONDRIAL RIBOSOMAL PROTEIN L30"/>
    <property type="match status" value="1"/>
</dbReference>
<proteinExistence type="inferred from homology"/>
<dbReference type="Gene3D" id="3.30.1390.20">
    <property type="entry name" value="Ribosomal protein L30, ferredoxin-like fold domain"/>
    <property type="match status" value="1"/>
</dbReference>
<feature type="domain" description="Large ribosomal subunit protein uL30-like ferredoxin-like fold" evidence="9">
    <location>
        <begin position="55"/>
        <end position="106"/>
    </location>
</feature>
<reference evidence="10" key="1">
    <citation type="submission" date="2021-12" db="EMBL/GenBank/DDBJ databases">
        <authorList>
            <person name="King R."/>
        </authorList>
    </citation>
    <scope>NUCLEOTIDE SEQUENCE</scope>
</reference>
<evidence type="ECO:0000256" key="7">
    <source>
        <dbReference type="ARBA" id="ARBA00035281"/>
    </source>
</evidence>
<name>A0A9P0AYJ5_BRAAE</name>
<comment type="similarity">
    <text evidence="2">Belongs to the universal ribosomal protein uL30 family.</text>
</comment>
<keyword evidence="11" id="KW-1185">Reference proteome</keyword>
<keyword evidence="4" id="KW-0689">Ribosomal protein</keyword>